<dbReference type="EMBL" id="JAWZYT010004955">
    <property type="protein sequence ID" value="KAK4292044.1"/>
    <property type="molecule type" value="Genomic_DNA"/>
</dbReference>
<name>A0AAE1NL24_9EUCA</name>
<sequence>MHGGCATCYQQMFFCFTDGDVTALQHQSMPLSTYDNIATPFVLSASLTDINITFTTTTTTTTTTTITANLVVTTTTTMHEPQQHLY</sequence>
<dbReference type="AlphaFoldDB" id="A0AAE1NL24"/>
<evidence type="ECO:0000313" key="2">
    <source>
        <dbReference type="Proteomes" id="UP001292094"/>
    </source>
</evidence>
<accession>A0AAE1NL24</accession>
<protein>
    <submittedName>
        <fullName evidence="1">Uncharacterized protein</fullName>
    </submittedName>
</protein>
<comment type="caution">
    <text evidence="1">The sequence shown here is derived from an EMBL/GenBank/DDBJ whole genome shotgun (WGS) entry which is preliminary data.</text>
</comment>
<keyword evidence="2" id="KW-1185">Reference proteome</keyword>
<evidence type="ECO:0000313" key="1">
    <source>
        <dbReference type="EMBL" id="KAK4292044.1"/>
    </source>
</evidence>
<proteinExistence type="predicted"/>
<gene>
    <name evidence="1" type="ORF">Pmani_035165</name>
</gene>
<reference evidence="1" key="1">
    <citation type="submission" date="2023-11" db="EMBL/GenBank/DDBJ databases">
        <title>Genome assemblies of two species of porcelain crab, Petrolisthes cinctipes and Petrolisthes manimaculis (Anomura: Porcellanidae).</title>
        <authorList>
            <person name="Angst P."/>
        </authorList>
    </citation>
    <scope>NUCLEOTIDE SEQUENCE</scope>
    <source>
        <strain evidence="1">PB745_02</strain>
        <tissue evidence="1">Gill</tissue>
    </source>
</reference>
<organism evidence="1 2">
    <name type="scientific">Petrolisthes manimaculis</name>
    <dbReference type="NCBI Taxonomy" id="1843537"/>
    <lineage>
        <taxon>Eukaryota</taxon>
        <taxon>Metazoa</taxon>
        <taxon>Ecdysozoa</taxon>
        <taxon>Arthropoda</taxon>
        <taxon>Crustacea</taxon>
        <taxon>Multicrustacea</taxon>
        <taxon>Malacostraca</taxon>
        <taxon>Eumalacostraca</taxon>
        <taxon>Eucarida</taxon>
        <taxon>Decapoda</taxon>
        <taxon>Pleocyemata</taxon>
        <taxon>Anomura</taxon>
        <taxon>Galatheoidea</taxon>
        <taxon>Porcellanidae</taxon>
        <taxon>Petrolisthes</taxon>
    </lineage>
</organism>
<dbReference type="Proteomes" id="UP001292094">
    <property type="component" value="Unassembled WGS sequence"/>
</dbReference>